<feature type="compositionally biased region" description="Polar residues" evidence="1">
    <location>
        <begin position="59"/>
        <end position="68"/>
    </location>
</feature>
<sequence>MASTGSGNQPIIPQNFLNTTTHPSLALTDPARDRDTARETARNTAINTGRDTSRDNEPLSISTSSTARFSDPFSRSPGQAGSSSFSKSPSSPTARRGSIGAGYIKSPPLIPPLPENQVLAGGLDDGTRRGSDAVIDGDDDGEIAPLSKRDRRMSREWDASQTPPSRFQKVEGSIFATPASRDGHVARNKVHGFKEKVKELTGIHKNKD</sequence>
<proteinExistence type="predicted"/>
<feature type="compositionally biased region" description="Basic and acidic residues" evidence="1">
    <location>
        <begin position="30"/>
        <end position="41"/>
    </location>
</feature>
<evidence type="ECO:0000313" key="2">
    <source>
        <dbReference type="EMBL" id="RPA77013.1"/>
    </source>
</evidence>
<evidence type="ECO:0000313" key="3">
    <source>
        <dbReference type="Proteomes" id="UP000275078"/>
    </source>
</evidence>
<dbReference type="OrthoDB" id="5395727at2759"/>
<protein>
    <submittedName>
        <fullName evidence="2">Uncharacterized protein</fullName>
    </submittedName>
</protein>
<feature type="compositionally biased region" description="Polar residues" evidence="1">
    <location>
        <begin position="1"/>
        <end position="23"/>
    </location>
</feature>
<evidence type="ECO:0000256" key="1">
    <source>
        <dbReference type="SAM" id="MobiDB-lite"/>
    </source>
</evidence>
<feature type="region of interest" description="Disordered" evidence="1">
    <location>
        <begin position="1"/>
        <end position="172"/>
    </location>
</feature>
<accession>A0A3N4HT31</accession>
<organism evidence="2 3">
    <name type="scientific">Ascobolus immersus RN42</name>
    <dbReference type="NCBI Taxonomy" id="1160509"/>
    <lineage>
        <taxon>Eukaryota</taxon>
        <taxon>Fungi</taxon>
        <taxon>Dikarya</taxon>
        <taxon>Ascomycota</taxon>
        <taxon>Pezizomycotina</taxon>
        <taxon>Pezizomycetes</taxon>
        <taxon>Pezizales</taxon>
        <taxon>Ascobolaceae</taxon>
        <taxon>Ascobolus</taxon>
    </lineage>
</organism>
<dbReference type="Proteomes" id="UP000275078">
    <property type="component" value="Unassembled WGS sequence"/>
</dbReference>
<dbReference type="AlphaFoldDB" id="A0A3N4HT31"/>
<feature type="compositionally biased region" description="Low complexity" evidence="1">
    <location>
        <begin position="74"/>
        <end position="92"/>
    </location>
</feature>
<name>A0A3N4HT31_ASCIM</name>
<gene>
    <name evidence="2" type="ORF">BJ508DRAFT_175612</name>
</gene>
<dbReference type="EMBL" id="ML119733">
    <property type="protein sequence ID" value="RPA77013.1"/>
    <property type="molecule type" value="Genomic_DNA"/>
</dbReference>
<keyword evidence="3" id="KW-1185">Reference proteome</keyword>
<reference evidence="2 3" key="1">
    <citation type="journal article" date="2018" name="Nat. Ecol. Evol.">
        <title>Pezizomycetes genomes reveal the molecular basis of ectomycorrhizal truffle lifestyle.</title>
        <authorList>
            <person name="Murat C."/>
            <person name="Payen T."/>
            <person name="Noel B."/>
            <person name="Kuo A."/>
            <person name="Morin E."/>
            <person name="Chen J."/>
            <person name="Kohler A."/>
            <person name="Krizsan K."/>
            <person name="Balestrini R."/>
            <person name="Da Silva C."/>
            <person name="Montanini B."/>
            <person name="Hainaut M."/>
            <person name="Levati E."/>
            <person name="Barry K.W."/>
            <person name="Belfiori B."/>
            <person name="Cichocki N."/>
            <person name="Clum A."/>
            <person name="Dockter R.B."/>
            <person name="Fauchery L."/>
            <person name="Guy J."/>
            <person name="Iotti M."/>
            <person name="Le Tacon F."/>
            <person name="Lindquist E.A."/>
            <person name="Lipzen A."/>
            <person name="Malagnac F."/>
            <person name="Mello A."/>
            <person name="Molinier V."/>
            <person name="Miyauchi S."/>
            <person name="Poulain J."/>
            <person name="Riccioni C."/>
            <person name="Rubini A."/>
            <person name="Sitrit Y."/>
            <person name="Splivallo R."/>
            <person name="Traeger S."/>
            <person name="Wang M."/>
            <person name="Zifcakova L."/>
            <person name="Wipf D."/>
            <person name="Zambonelli A."/>
            <person name="Paolocci F."/>
            <person name="Nowrousian M."/>
            <person name="Ottonello S."/>
            <person name="Baldrian P."/>
            <person name="Spatafora J.W."/>
            <person name="Henrissat B."/>
            <person name="Nagy L.G."/>
            <person name="Aury J.M."/>
            <person name="Wincker P."/>
            <person name="Grigoriev I.V."/>
            <person name="Bonfante P."/>
            <person name="Martin F.M."/>
        </authorList>
    </citation>
    <scope>NUCLEOTIDE SEQUENCE [LARGE SCALE GENOMIC DNA]</scope>
    <source>
        <strain evidence="2 3">RN42</strain>
    </source>
</reference>